<sequence length="1072" mass="118018">MDGNPSDSSTSNDQITRLLQSFLATSNAQALMGQNQYSPMLQSLLISQALSQNLPPNQATTFQGLSSAPSSLPQMGASLPNSHPVSGASQPIPTPPSSASQPAQILPSPQLSQQPQVQVPPGTQSQTPSVSAPYLQAQPLPPSSSQHLIASSSLHQTPASQSNLGSSNMRQPSSFPASIQQNIEPQPLFQYIQSAEPMQMYRNSQTSPEGPSLPPPPPSCRPYTSMQASTGATDGYGQLVGLQGRSRVTTAPGFPGLTAIQRTNHTRLDHASQSLPQNPRREKKLRGKAVRPPALARRDRGLSIEDCINVATGGVEVHYRLPNQPVFYEINKDAFQMVLNALGLSHQYPNLPISTTVFDLLSDITTKLRERYNLRSVSSSIPLSPQEHLPLQLLGFSNHGRSNGSYGTSKLRLMPYERNMTIRDLLSSNSTFAIPRLVITRENHFQLHTIIRNYPLEANVNLAQAYLGMDDSIRPHRCLSKRLYIMFRHDSDANLNVAALDEEEIEESCDELNDSDDDDDEDTRVIAQSLIAEPESDNHVSSTSNVSQSIPSISSENGISLSSTRESNSTSTPPSTNSPVLNPRSSTQTLWKERWTSPVRLDSIPEFFDHERSQIFDIVAKVDREGDCPGFQVKGTDEQELASDFIKLMKISVRSQDWSRVLSPFRHFVQVNNQDDYISSGPGCEQSTMSQIFHQFFDSREDDFCTPLYEGYTTLQSADLQISPEKHDELVLFGAVTALALVYGRYPGRLNPLLLIYLLNDCNLSCLHRDLVSSYLPSFSTMLDRWLNIRSTDSAIDFASHFASYHNLQVGVLNGRSEVGHQALAWEMLHNVVVGSVGIDNAYFAAFIKGFRLPCSTGITLVNIVRSFSGGAEEFVRTAEASTIKDLASLDIRITCSIGDQSSEELSNAFNIAGPPFAGNIFEDAFKDFLTGIGAPCPQQLENIRNQFAPEVQSSLSGLHSPTFRMRVTCWAVTGATHILRDGGAMRIILVEDRDPLYLPATVDPDLRQAYCLSGTCSFKTCTRTMRIPVSYLIQLLTKTYDPNTEPKDAYAAFNNWLLIQILGSCGAYTTV</sequence>
<dbReference type="AlphaFoldDB" id="A0A9W9DYF5"/>
<accession>A0A9W9DYF5</accession>
<protein>
    <recommendedName>
        <fullName evidence="4">HECT domain-containing protein</fullName>
    </recommendedName>
</protein>
<feature type="compositionally biased region" description="Low complexity" evidence="1">
    <location>
        <begin position="143"/>
        <end position="156"/>
    </location>
</feature>
<feature type="region of interest" description="Disordered" evidence="1">
    <location>
        <begin position="263"/>
        <end position="294"/>
    </location>
</feature>
<feature type="compositionally biased region" description="Polar residues" evidence="1">
    <location>
        <begin position="57"/>
        <end position="88"/>
    </location>
</feature>
<evidence type="ECO:0008006" key="4">
    <source>
        <dbReference type="Google" id="ProtNLM"/>
    </source>
</evidence>
<name>A0A9W9DYF5_9AGAR</name>
<reference evidence="2" key="1">
    <citation type="submission" date="2022-08" db="EMBL/GenBank/DDBJ databases">
        <authorList>
            <consortium name="DOE Joint Genome Institute"/>
            <person name="Min B."/>
            <person name="Riley R."/>
            <person name="Sierra-Patev S."/>
            <person name="Naranjo-Ortiz M."/>
            <person name="Looney B."/>
            <person name="Konkel Z."/>
            <person name="Slot J.C."/>
            <person name="Sakamoto Y."/>
            <person name="Steenwyk J.L."/>
            <person name="Rokas A."/>
            <person name="Carro J."/>
            <person name="Camarero S."/>
            <person name="Ferreira P."/>
            <person name="Molpeceres G."/>
            <person name="Ruiz-Duenas F.J."/>
            <person name="Serrano A."/>
            <person name="Henrissat B."/>
            <person name="Drula E."/>
            <person name="Hughes K.W."/>
            <person name="Mata J.L."/>
            <person name="Ishikawa N.K."/>
            <person name="Vargas-Isla R."/>
            <person name="Ushijima S."/>
            <person name="Smith C.A."/>
            <person name="Ahrendt S."/>
            <person name="Andreopoulos W."/>
            <person name="He G."/>
            <person name="Labutti K."/>
            <person name="Lipzen A."/>
            <person name="Ng V."/>
            <person name="Sandor L."/>
            <person name="Barry K."/>
            <person name="Martinez A.T."/>
            <person name="Xiao Y."/>
            <person name="Gibbons J.G."/>
            <person name="Terashima K."/>
            <person name="Hibbett D.S."/>
            <person name="Grigoriev I.V."/>
        </authorList>
    </citation>
    <scope>NUCLEOTIDE SEQUENCE</scope>
    <source>
        <strain evidence="2">Sp2 HRB7682 ss15</strain>
    </source>
</reference>
<feature type="region of interest" description="Disordered" evidence="1">
    <location>
        <begin position="201"/>
        <end position="224"/>
    </location>
</feature>
<feature type="compositionally biased region" description="Pro residues" evidence="1">
    <location>
        <begin position="211"/>
        <end position="220"/>
    </location>
</feature>
<feature type="compositionally biased region" description="Low complexity" evidence="1">
    <location>
        <begin position="97"/>
        <end position="129"/>
    </location>
</feature>
<comment type="caution">
    <text evidence="2">The sequence shown here is derived from an EMBL/GenBank/DDBJ whole genome shotgun (WGS) entry which is preliminary data.</text>
</comment>
<evidence type="ECO:0000313" key="3">
    <source>
        <dbReference type="Proteomes" id="UP001150238"/>
    </source>
</evidence>
<proteinExistence type="predicted"/>
<evidence type="ECO:0000313" key="2">
    <source>
        <dbReference type="EMBL" id="KAJ4491278.1"/>
    </source>
</evidence>
<gene>
    <name evidence="2" type="ORF">C8J55DRAFT_486271</name>
</gene>
<dbReference type="Proteomes" id="UP001150238">
    <property type="component" value="Unassembled WGS sequence"/>
</dbReference>
<feature type="region of interest" description="Disordered" evidence="1">
    <location>
        <begin position="530"/>
        <end position="589"/>
    </location>
</feature>
<feature type="compositionally biased region" description="Polar residues" evidence="1">
    <location>
        <begin position="157"/>
        <end position="175"/>
    </location>
</feature>
<evidence type="ECO:0000256" key="1">
    <source>
        <dbReference type="SAM" id="MobiDB-lite"/>
    </source>
</evidence>
<dbReference type="EMBL" id="JANVFS010000006">
    <property type="protein sequence ID" value="KAJ4491278.1"/>
    <property type="molecule type" value="Genomic_DNA"/>
</dbReference>
<feature type="compositionally biased region" description="Low complexity" evidence="1">
    <location>
        <begin position="541"/>
        <end position="583"/>
    </location>
</feature>
<reference evidence="2" key="2">
    <citation type="journal article" date="2023" name="Proc. Natl. Acad. Sci. U.S.A.">
        <title>A global phylogenomic analysis of the shiitake genus Lentinula.</title>
        <authorList>
            <person name="Sierra-Patev S."/>
            <person name="Min B."/>
            <person name="Naranjo-Ortiz M."/>
            <person name="Looney B."/>
            <person name="Konkel Z."/>
            <person name="Slot J.C."/>
            <person name="Sakamoto Y."/>
            <person name="Steenwyk J.L."/>
            <person name="Rokas A."/>
            <person name="Carro J."/>
            <person name="Camarero S."/>
            <person name="Ferreira P."/>
            <person name="Molpeceres G."/>
            <person name="Ruiz-Duenas F.J."/>
            <person name="Serrano A."/>
            <person name="Henrissat B."/>
            <person name="Drula E."/>
            <person name="Hughes K.W."/>
            <person name="Mata J.L."/>
            <person name="Ishikawa N.K."/>
            <person name="Vargas-Isla R."/>
            <person name="Ushijima S."/>
            <person name="Smith C.A."/>
            <person name="Donoghue J."/>
            <person name="Ahrendt S."/>
            <person name="Andreopoulos W."/>
            <person name="He G."/>
            <person name="LaButti K."/>
            <person name="Lipzen A."/>
            <person name="Ng V."/>
            <person name="Riley R."/>
            <person name="Sandor L."/>
            <person name="Barry K."/>
            <person name="Martinez A.T."/>
            <person name="Xiao Y."/>
            <person name="Gibbons J.G."/>
            <person name="Terashima K."/>
            <person name="Grigoriev I.V."/>
            <person name="Hibbett D."/>
        </authorList>
    </citation>
    <scope>NUCLEOTIDE SEQUENCE</scope>
    <source>
        <strain evidence="2">Sp2 HRB7682 ss15</strain>
    </source>
</reference>
<organism evidence="2 3">
    <name type="scientific">Lentinula lateritia</name>
    <dbReference type="NCBI Taxonomy" id="40482"/>
    <lineage>
        <taxon>Eukaryota</taxon>
        <taxon>Fungi</taxon>
        <taxon>Dikarya</taxon>
        <taxon>Basidiomycota</taxon>
        <taxon>Agaricomycotina</taxon>
        <taxon>Agaricomycetes</taxon>
        <taxon>Agaricomycetidae</taxon>
        <taxon>Agaricales</taxon>
        <taxon>Marasmiineae</taxon>
        <taxon>Omphalotaceae</taxon>
        <taxon>Lentinula</taxon>
    </lineage>
</organism>
<feature type="region of interest" description="Disordered" evidence="1">
    <location>
        <begin position="57"/>
        <end position="175"/>
    </location>
</feature>